<dbReference type="GO" id="GO:0016491">
    <property type="term" value="F:oxidoreductase activity"/>
    <property type="evidence" value="ECO:0007669"/>
    <property type="project" value="InterPro"/>
</dbReference>
<dbReference type="CDD" id="cd02969">
    <property type="entry name" value="PRX_like1"/>
    <property type="match status" value="1"/>
</dbReference>
<evidence type="ECO:0000313" key="3">
    <source>
        <dbReference type="Proteomes" id="UP000010473"/>
    </source>
</evidence>
<dbReference type="Proteomes" id="UP000010473">
    <property type="component" value="Chromosome"/>
</dbReference>
<dbReference type="GO" id="GO:0016209">
    <property type="term" value="F:antioxidant activity"/>
    <property type="evidence" value="ECO:0007669"/>
    <property type="project" value="InterPro"/>
</dbReference>
<dbReference type="EMBL" id="CP003653">
    <property type="protein sequence ID" value="AFZ34879.1"/>
    <property type="molecule type" value="Genomic_DNA"/>
</dbReference>
<dbReference type="InterPro" id="IPR000866">
    <property type="entry name" value="AhpC/TSA"/>
</dbReference>
<dbReference type="OrthoDB" id="9809746at2"/>
<dbReference type="RefSeq" id="WP_015192552.1">
    <property type="nucleotide sequence ID" value="NC_019748.1"/>
</dbReference>
<protein>
    <submittedName>
        <fullName evidence="2">Alkyl hydroperoxide reductase/ Thiol specific antioxidant/ Mal allergen</fullName>
    </submittedName>
</protein>
<name>K9XS20_STAC7</name>
<dbReference type="eggNOG" id="COG1225">
    <property type="taxonomic scope" value="Bacteria"/>
</dbReference>
<gene>
    <name evidence="2" type="ordered locus">Sta7437_1312</name>
</gene>
<dbReference type="PANTHER" id="PTHR43640:SF1">
    <property type="entry name" value="THIOREDOXIN-DEPENDENT PEROXIREDOXIN"/>
    <property type="match status" value="1"/>
</dbReference>
<keyword evidence="3" id="KW-1185">Reference proteome</keyword>
<dbReference type="PROSITE" id="PS51352">
    <property type="entry name" value="THIOREDOXIN_2"/>
    <property type="match status" value="1"/>
</dbReference>
<feature type="domain" description="Thioredoxin" evidence="1">
    <location>
        <begin position="9"/>
        <end position="165"/>
    </location>
</feature>
<reference evidence="3" key="1">
    <citation type="journal article" date="2013" name="Proc. Natl. Acad. Sci. U.S.A.">
        <title>Improving the coverage of the cyanobacterial phylum using diversity-driven genome sequencing.</title>
        <authorList>
            <person name="Shih P.M."/>
            <person name="Wu D."/>
            <person name="Latifi A."/>
            <person name="Axen S.D."/>
            <person name="Fewer D.P."/>
            <person name="Talla E."/>
            <person name="Calteau A."/>
            <person name="Cai F."/>
            <person name="Tandeau de Marsac N."/>
            <person name="Rippka R."/>
            <person name="Herdman M."/>
            <person name="Sivonen K."/>
            <person name="Coursin T."/>
            <person name="Laurent T."/>
            <person name="Goodwin L."/>
            <person name="Nolan M."/>
            <person name="Davenport K.W."/>
            <person name="Han C.S."/>
            <person name="Rubin E.M."/>
            <person name="Eisen J.A."/>
            <person name="Woyke T."/>
            <person name="Gugger M."/>
            <person name="Kerfeld C.A."/>
        </authorList>
    </citation>
    <scope>NUCLEOTIDE SEQUENCE [LARGE SCALE GENOMIC DNA]</scope>
    <source>
        <strain evidence="3">ATCC 29371 / PCC 7437</strain>
    </source>
</reference>
<dbReference type="STRING" id="111780.Sta7437_1312"/>
<evidence type="ECO:0000313" key="2">
    <source>
        <dbReference type="EMBL" id="AFZ34879.1"/>
    </source>
</evidence>
<accession>K9XS20</accession>
<sequence length="195" mass="21568">MVLTPSTMLSLETKAPNFSLKDVVSGQTISLETFAGKKALLVMFICQHCPFVKHVQQELARIGQDYLARSLGIVAISANDVANYPDDSPENLAVMAQKLGFNFPVCYDETQEIAKAYTAACTPDFFLFDGDYKLVYRGQLDDSRPSNNLPITGQDLRSAIDTILADQTIDFEQKPSIGCNIKWKPGNEPEYFGAK</sequence>
<dbReference type="InterPro" id="IPR013766">
    <property type="entry name" value="Thioredoxin_domain"/>
</dbReference>
<dbReference type="KEGG" id="scs:Sta7437_1312"/>
<dbReference type="HOGENOM" id="CLU_076204_1_0_3"/>
<dbReference type="Gene3D" id="3.40.30.10">
    <property type="entry name" value="Glutaredoxin"/>
    <property type="match status" value="1"/>
</dbReference>
<dbReference type="InterPro" id="IPR047262">
    <property type="entry name" value="PRX-like1"/>
</dbReference>
<dbReference type="InterPro" id="IPR036249">
    <property type="entry name" value="Thioredoxin-like_sf"/>
</dbReference>
<dbReference type="SUPFAM" id="SSF52833">
    <property type="entry name" value="Thioredoxin-like"/>
    <property type="match status" value="1"/>
</dbReference>
<evidence type="ECO:0000259" key="1">
    <source>
        <dbReference type="PROSITE" id="PS51352"/>
    </source>
</evidence>
<proteinExistence type="predicted"/>
<dbReference type="PATRIC" id="fig|111780.3.peg.1369"/>
<organism evidence="2 3">
    <name type="scientific">Stanieria cyanosphaera (strain ATCC 29371 / PCC 7437)</name>
    <dbReference type="NCBI Taxonomy" id="111780"/>
    <lineage>
        <taxon>Bacteria</taxon>
        <taxon>Bacillati</taxon>
        <taxon>Cyanobacteriota</taxon>
        <taxon>Cyanophyceae</taxon>
        <taxon>Pleurocapsales</taxon>
        <taxon>Dermocarpellaceae</taxon>
        <taxon>Stanieria</taxon>
    </lineage>
</organism>
<dbReference type="AlphaFoldDB" id="K9XS20"/>
<dbReference type="Pfam" id="PF00578">
    <property type="entry name" value="AhpC-TSA"/>
    <property type="match status" value="1"/>
</dbReference>
<dbReference type="PANTHER" id="PTHR43640">
    <property type="entry name" value="OS07G0260300 PROTEIN"/>
    <property type="match status" value="1"/>
</dbReference>